<accession>A0AAD4VB97</accession>
<evidence type="ECO:0000256" key="1">
    <source>
        <dbReference type="SAM" id="MobiDB-lite"/>
    </source>
</evidence>
<organism evidence="2 3">
    <name type="scientific">Prunus dulcis</name>
    <name type="common">Almond</name>
    <name type="synonym">Amygdalus dulcis</name>
    <dbReference type="NCBI Taxonomy" id="3755"/>
    <lineage>
        <taxon>Eukaryota</taxon>
        <taxon>Viridiplantae</taxon>
        <taxon>Streptophyta</taxon>
        <taxon>Embryophyta</taxon>
        <taxon>Tracheophyta</taxon>
        <taxon>Spermatophyta</taxon>
        <taxon>Magnoliopsida</taxon>
        <taxon>eudicotyledons</taxon>
        <taxon>Gunneridae</taxon>
        <taxon>Pentapetalae</taxon>
        <taxon>rosids</taxon>
        <taxon>fabids</taxon>
        <taxon>Rosales</taxon>
        <taxon>Rosaceae</taxon>
        <taxon>Amygdaloideae</taxon>
        <taxon>Amygdaleae</taxon>
        <taxon>Prunus</taxon>
    </lineage>
</organism>
<gene>
    <name evidence="2" type="ORF">L3X38_030360</name>
</gene>
<feature type="region of interest" description="Disordered" evidence="1">
    <location>
        <begin position="1"/>
        <end position="55"/>
    </location>
</feature>
<evidence type="ECO:0000313" key="3">
    <source>
        <dbReference type="Proteomes" id="UP001054821"/>
    </source>
</evidence>
<protein>
    <submittedName>
        <fullName evidence="2">Uncharacterized protein</fullName>
    </submittedName>
</protein>
<keyword evidence="3" id="KW-1185">Reference proteome</keyword>
<proteinExistence type="predicted"/>
<evidence type="ECO:0000313" key="2">
    <source>
        <dbReference type="EMBL" id="KAI5321289.1"/>
    </source>
</evidence>
<dbReference type="AlphaFoldDB" id="A0AAD4VB97"/>
<reference evidence="2 3" key="1">
    <citation type="journal article" date="2022" name="G3 (Bethesda)">
        <title>Whole-genome sequence and methylome profiling of the almond [Prunus dulcis (Mill.) D.A. Webb] cultivar 'Nonpareil'.</title>
        <authorList>
            <person name="D'Amico-Willman K.M."/>
            <person name="Ouma W.Z."/>
            <person name="Meulia T."/>
            <person name="Sideli G.M."/>
            <person name="Gradziel T.M."/>
            <person name="Fresnedo-Ramirez J."/>
        </authorList>
    </citation>
    <scope>NUCLEOTIDE SEQUENCE [LARGE SCALE GENOMIC DNA]</scope>
    <source>
        <strain evidence="2">Clone GOH B32 T37-40</strain>
    </source>
</reference>
<dbReference type="Proteomes" id="UP001054821">
    <property type="component" value="Chromosome 6"/>
</dbReference>
<comment type="caution">
    <text evidence="2">The sequence shown here is derived from an EMBL/GenBank/DDBJ whole genome shotgun (WGS) entry which is preliminary data.</text>
</comment>
<dbReference type="EMBL" id="JAJFAZ020000006">
    <property type="protein sequence ID" value="KAI5321289.1"/>
    <property type="molecule type" value="Genomic_DNA"/>
</dbReference>
<name>A0AAD4VB97_PRUDU</name>
<sequence>MANGWKCSKGSFSAGALPGQKTTLGPNLTPAHAIKPGQGMGPTSPGKPTGKIGLGCCPKGLTSAADASADRHQQEEATWSFLDAPIEFILET</sequence>